<dbReference type="Gene3D" id="1.10.1330.10">
    <property type="entry name" value="Dockerin domain"/>
    <property type="match status" value="1"/>
</dbReference>
<name>A0ABQ0B2Z9_9FIRM</name>
<organism evidence="7 8">
    <name type="scientific">Enterocloster alcoholdehydrogenati</name>
    <dbReference type="NCBI Taxonomy" id="2547410"/>
    <lineage>
        <taxon>Bacteria</taxon>
        <taxon>Bacillati</taxon>
        <taxon>Bacillota</taxon>
        <taxon>Clostridia</taxon>
        <taxon>Lachnospirales</taxon>
        <taxon>Lachnospiraceae</taxon>
        <taxon>Enterocloster</taxon>
    </lineage>
</organism>
<evidence type="ECO:0000313" key="7">
    <source>
        <dbReference type="EMBL" id="GAA6270648.1"/>
    </source>
</evidence>
<dbReference type="Pfam" id="PF13402">
    <property type="entry name" value="Peptidase_M60"/>
    <property type="match status" value="1"/>
</dbReference>
<evidence type="ECO:0000256" key="2">
    <source>
        <dbReference type="SAM" id="MobiDB-lite"/>
    </source>
</evidence>
<evidence type="ECO:0000259" key="4">
    <source>
        <dbReference type="PROSITE" id="PS50022"/>
    </source>
</evidence>
<dbReference type="Gene3D" id="1.10.390.30">
    <property type="entry name" value="Peptidase M60, enhancin-like domain 3"/>
    <property type="match status" value="1"/>
</dbReference>
<reference evidence="7 8" key="1">
    <citation type="submission" date="2024-04" db="EMBL/GenBank/DDBJ databases">
        <title>Defined microbial consortia suppress multidrug-resistant proinflammatory Enterobacteriaceae via ecological control.</title>
        <authorList>
            <person name="Furuichi M."/>
            <person name="Kawaguchi T."/>
            <person name="Pust M."/>
            <person name="Yasuma K."/>
            <person name="Plichta D."/>
            <person name="Hasegawa N."/>
            <person name="Ohya T."/>
            <person name="Bhattarai S."/>
            <person name="Sasajima S."/>
            <person name="Aoto Y."/>
            <person name="Tuganbaev T."/>
            <person name="Yaginuma M."/>
            <person name="Ueda M."/>
            <person name="Okahashi N."/>
            <person name="Amafuji K."/>
            <person name="Kiridooshi Y."/>
            <person name="Sugita K."/>
            <person name="Strazar M."/>
            <person name="Skelly A."/>
            <person name="Suda W."/>
            <person name="Hattori M."/>
            <person name="Nakamoto N."/>
            <person name="Caballero S."/>
            <person name="Norman J."/>
            <person name="Olle B."/>
            <person name="Tanoue T."/>
            <person name="Arita M."/>
            <person name="Bucci V."/>
            <person name="Atarashi K."/>
            <person name="Xavier R."/>
            <person name="Honda K."/>
        </authorList>
    </citation>
    <scope>NUCLEOTIDE SEQUENCE [LARGE SCALE GENOMIC DNA]</scope>
    <source>
        <strain evidence="8">f13</strain>
    </source>
</reference>
<feature type="chain" id="PRO_5047360594" evidence="3">
    <location>
        <begin position="27"/>
        <end position="1806"/>
    </location>
</feature>
<dbReference type="PROSITE" id="PS50853">
    <property type="entry name" value="FN3"/>
    <property type="match status" value="2"/>
</dbReference>
<evidence type="ECO:0000259" key="5">
    <source>
        <dbReference type="PROSITE" id="PS50853"/>
    </source>
</evidence>
<keyword evidence="8" id="KW-1185">Reference proteome</keyword>
<feature type="domain" description="Fibronectin type-III" evidence="5">
    <location>
        <begin position="464"/>
        <end position="557"/>
    </location>
</feature>
<feature type="domain" description="Fibronectin type-III" evidence="5">
    <location>
        <begin position="559"/>
        <end position="650"/>
    </location>
</feature>
<evidence type="ECO:0000256" key="3">
    <source>
        <dbReference type="SAM" id="SignalP"/>
    </source>
</evidence>
<dbReference type="InterPro" id="IPR036439">
    <property type="entry name" value="Dockerin_dom_sf"/>
</dbReference>
<dbReference type="SMART" id="SM00060">
    <property type="entry name" value="FN3"/>
    <property type="match status" value="2"/>
</dbReference>
<dbReference type="InterPro" id="IPR042279">
    <property type="entry name" value="Pep_M60_3"/>
</dbReference>
<dbReference type="Gene3D" id="2.60.40.10">
    <property type="entry name" value="Immunoglobulins"/>
    <property type="match status" value="2"/>
</dbReference>
<evidence type="ECO:0000259" key="6">
    <source>
        <dbReference type="PROSITE" id="PS51723"/>
    </source>
</evidence>
<dbReference type="InterPro" id="IPR013229">
    <property type="entry name" value="PEGA"/>
</dbReference>
<dbReference type="Pfam" id="PF00754">
    <property type="entry name" value="F5_F8_type_C"/>
    <property type="match status" value="1"/>
</dbReference>
<dbReference type="InterPro" id="IPR003961">
    <property type="entry name" value="FN3_dom"/>
</dbReference>
<gene>
    <name evidence="7" type="ORF">F130042H8_37080</name>
</gene>
<dbReference type="SMART" id="SM01276">
    <property type="entry name" value="M60-like"/>
    <property type="match status" value="1"/>
</dbReference>
<dbReference type="SUPFAM" id="SSF49785">
    <property type="entry name" value="Galactose-binding domain-like"/>
    <property type="match status" value="2"/>
</dbReference>
<dbReference type="InterPro" id="IPR000421">
    <property type="entry name" value="FA58C"/>
</dbReference>
<dbReference type="PROSITE" id="PS00018">
    <property type="entry name" value="EF_HAND_1"/>
    <property type="match status" value="2"/>
</dbReference>
<dbReference type="PROSITE" id="PS51723">
    <property type="entry name" value="PEPTIDASE_M60"/>
    <property type="match status" value="1"/>
</dbReference>
<dbReference type="InterPro" id="IPR013783">
    <property type="entry name" value="Ig-like_fold"/>
</dbReference>
<dbReference type="SUPFAM" id="SSF49265">
    <property type="entry name" value="Fibronectin type III"/>
    <property type="match status" value="1"/>
</dbReference>
<dbReference type="Gene3D" id="2.60.120.260">
    <property type="entry name" value="Galactose-binding domain-like"/>
    <property type="match status" value="2"/>
</dbReference>
<feature type="compositionally biased region" description="Basic and acidic residues" evidence="2">
    <location>
        <begin position="61"/>
        <end position="76"/>
    </location>
</feature>
<feature type="signal peptide" evidence="3">
    <location>
        <begin position="1"/>
        <end position="26"/>
    </location>
</feature>
<keyword evidence="1" id="KW-0326">Glycosidase</keyword>
<dbReference type="InterPro" id="IPR031161">
    <property type="entry name" value="Peptidase_M60_dom"/>
</dbReference>
<accession>A0ABQ0B2Z9</accession>
<proteinExistence type="predicted"/>
<evidence type="ECO:0000313" key="8">
    <source>
        <dbReference type="Proteomes" id="UP001600894"/>
    </source>
</evidence>
<dbReference type="SUPFAM" id="SSF63446">
    <property type="entry name" value="Type I dockerin domain"/>
    <property type="match status" value="1"/>
</dbReference>
<dbReference type="InterPro" id="IPR036116">
    <property type="entry name" value="FN3_sf"/>
</dbReference>
<feature type="region of interest" description="Disordered" evidence="2">
    <location>
        <begin position="33"/>
        <end position="104"/>
    </location>
</feature>
<dbReference type="InterPro" id="IPR018247">
    <property type="entry name" value="EF_Hand_1_Ca_BS"/>
</dbReference>
<dbReference type="EMBL" id="BAABXL010000001">
    <property type="protein sequence ID" value="GAA6270648.1"/>
    <property type="molecule type" value="Genomic_DNA"/>
</dbReference>
<sequence>MKRQLVCLLAAWIGLQLPLGALNAYGAQLPESAQQMETQAENDLSQDGNQTKEEDSAEGSGEEHFTATSSEAHRQEDEEDASDTDIVPIASPSQPTKPQNEHRGAVTVEIRTILPVKSAVDFEIELNEKVSRKARSSEDSEVFQESAQISLLPQEDSEESEIGKGTFENLPAGTYELSVTAEGYLPYEQTIEVKDDTCKIMLLNDYGDYEYSSSAHPGMIRMGDVNGSGVIDKDDLDDLVDAVYEGGITGMDEEGMDLNRDGEVDLTDLQYFASLYTGKEGSDNKYPASTIERSITIQEGDVKLASSSDAVRVEGSVDDLFNKENDTSVTLEREDTDQPISEEYPVELELDLSARPVTAGGLVIQSPEDSEGAISTGEVEVETTDGSVITAKITRYANGKKSRSVRSAAAEAVIDSDGSILITLKDQKPVKKVRIRITGTVSEGNLAEISQVEFLGDMKDRIPPPVQNIPENVSAQIGSREFTLTWKKEVNVTGYEVSITNGGRTEILETSENTLTVNGFNEKELINYETYLVKVRSVNGNWKSSYSAQISVMPEPDGPPPAPENISIEGGYKSLHVSWKKMDDTKTYSLFYRQAGTEEFKAVDDLTGTSTTISGLEDKAQYEIYMIGHNPLGDSPHSAMYCGSTITVEAAKMPAYRLINVGPKEGQSMTDHIKEVSIVAGSVTNAAGDLVDGDPYSCWEFNDWDSGGVYKNYRGPIVTLDQSYTMDTIAFIAGPNQKANFREYCIRAWDGEGSEPQIIKGRLSLQPSLDKNGKNYYEFIANKPFTADKVQINLSVPSNNNYMSIAELRFYEYDVLLNDVFALYTDDLHLTLQNGVTMDTINALRARADEVDEISGETTPKRDLILKELDTAEQILKDGTVQKVISIDTSVSKKYDSHITFSSGLNAWQPLGTAALAGEKVIIYVGAPGKQPGDDTNLDLYATQYHGEYSHFQTKAADLKVGINEITIPKVSSLDTEKGGALYVEYTGNDPGESYGVRVSGGSQYPILDVTKAATEDERRALVDAYVAEMAEYVSRIEELHNADADSETSHSRICGLPYDEKNCILGATDIVLDQVMYSVAIQPLYEELTKNGETQEEAAERLYQSLAAMDGMVHLFYQHKGLSDNPVAGDTTYEKDRLPVSRLNIRYQRMFDGAFMYAGGLHIGIEWDSVGLVGGSVPVEADADGKYQSGRYFGWGIAHEIGHIINEGAYAVAEVTNNYYAILAQAKDTNDSVRFSYEDAYRKVTSGTKGGSSDQLGMYWQLHLAYDNGFNFKTYENYEDQRQNLIYARIDSYARDISRAPAPGGVKLTLDGADKDNKLMRLACAAAEKNILEFFVRWGMTPDAKTKEYAAQFNKEERAIYYINDAAREYRVTDGTSIADSVKVSVTAKQDEKEPNRVTLTMEASAEDGSDIGKDLFGYEITRIQRRYGKEERQVVGFTQTDTFTDVIGSVNNRVVGYEVRGIDWCMEPTKPGRLEDEIQISHDGSMDKSGWKITVNTWSKEDEEVTGEDEGNLSCSDTISSAKTMIDNDRSTVYDGTVRKTEDADASRTEDAQAVISLGRTETIAGLKYTYEGDSPIEKYTISISDDGSDWTEIKSGTFRLENGTATVYFDKENDSRYNVYDAAYVRLTADGSDRFAAAELDLLAPVGDKVELDQIGILAEDAVFEHSGNNSSGDTESGKTIIPEKSIVFTGRYKGNPAYNMVLLYDASGSAVGGKDSTGAIVADQLILAPDPKDGQLGEITEGTWIYYIRPEDQNSLTLPDKVRAELYRTQDAQTNDKDRLVSDTKLISVPESLPEITITSQP</sequence>
<evidence type="ECO:0000256" key="1">
    <source>
        <dbReference type="ARBA" id="ARBA00023295"/>
    </source>
</evidence>
<dbReference type="RefSeq" id="WP_176255992.1">
    <property type="nucleotide sequence ID" value="NZ_BAABXL010000001.1"/>
</dbReference>
<dbReference type="InterPro" id="IPR008979">
    <property type="entry name" value="Galactose-bd-like_sf"/>
</dbReference>
<dbReference type="Pfam" id="PF08308">
    <property type="entry name" value="PEGA"/>
    <property type="match status" value="1"/>
</dbReference>
<dbReference type="PROSITE" id="PS50022">
    <property type="entry name" value="FA58C_3"/>
    <property type="match status" value="1"/>
</dbReference>
<dbReference type="CDD" id="cd00063">
    <property type="entry name" value="FN3"/>
    <property type="match status" value="2"/>
</dbReference>
<dbReference type="Proteomes" id="UP001600894">
    <property type="component" value="Unassembled WGS sequence"/>
</dbReference>
<keyword evidence="3" id="KW-0732">Signal</keyword>
<feature type="domain" description="F5/8 type C" evidence="4">
    <location>
        <begin position="1495"/>
        <end position="1648"/>
    </location>
</feature>
<dbReference type="Pfam" id="PF00041">
    <property type="entry name" value="fn3"/>
    <property type="match status" value="1"/>
</dbReference>
<protein>
    <submittedName>
        <fullName evidence="7">M60 family metallopeptidase</fullName>
    </submittedName>
</protein>
<comment type="caution">
    <text evidence="7">The sequence shown here is derived from an EMBL/GenBank/DDBJ whole genome shotgun (WGS) entry which is preliminary data.</text>
</comment>
<keyword evidence="1" id="KW-0378">Hydrolase</keyword>
<feature type="compositionally biased region" description="Polar residues" evidence="2">
    <location>
        <begin position="33"/>
        <end position="49"/>
    </location>
</feature>
<feature type="domain" description="Peptidase M60" evidence="6">
    <location>
        <begin position="906"/>
        <end position="1268"/>
    </location>
</feature>